<organism evidence="2 3">
    <name type="scientific">Geopseudomonas guangdongensis</name>
    <dbReference type="NCBI Taxonomy" id="1245526"/>
    <lineage>
        <taxon>Bacteria</taxon>
        <taxon>Pseudomonadati</taxon>
        <taxon>Pseudomonadota</taxon>
        <taxon>Gammaproteobacteria</taxon>
        <taxon>Pseudomonadales</taxon>
        <taxon>Pseudomonadaceae</taxon>
        <taxon>Geopseudomonas</taxon>
    </lineage>
</organism>
<dbReference type="AlphaFoldDB" id="A0A1H2FCL0"/>
<dbReference type="Proteomes" id="UP000243063">
    <property type="component" value="Chromosome I"/>
</dbReference>
<dbReference type="Gene3D" id="3.60.40.10">
    <property type="entry name" value="PPM-type phosphatase domain"/>
    <property type="match status" value="1"/>
</dbReference>
<name>A0A1H2FCL0_9GAMM</name>
<evidence type="ECO:0000313" key="3">
    <source>
        <dbReference type="Proteomes" id="UP000243063"/>
    </source>
</evidence>
<sequence length="258" mass="27365">MSTTAAEFRYKTACARIVGRSHAQTQTPCQDYVSSRQGRDIACIALADGAGSRPHSEFGAEVAVRATIRFVCRHFDALWAQSATDAPGVARQLADYCLAALRRQAKRMDCRVEDLACTLLFVVHQGGRYLAGHLGDGLIARLGAGGQVEALSPPDNGEFANTTRFLTDASAVRHLRILRGEDAGPLGFVVMSDGTAESLYLKASGTPAAGAIQKLLGWNATLPKAKMEAILAANLEQAFARKSSDDCSIALLSAGLRG</sequence>
<dbReference type="SUPFAM" id="SSF81606">
    <property type="entry name" value="PP2C-like"/>
    <property type="match status" value="1"/>
</dbReference>
<gene>
    <name evidence="2" type="ORF">SAMN05216580_1140</name>
</gene>
<dbReference type="RefSeq" id="WP_090212793.1">
    <property type="nucleotide sequence ID" value="NZ_LT629780.1"/>
</dbReference>
<keyword evidence="3" id="KW-1185">Reference proteome</keyword>
<proteinExistence type="predicted"/>
<dbReference type="EMBL" id="LT629780">
    <property type="protein sequence ID" value="SDU05097.1"/>
    <property type="molecule type" value="Genomic_DNA"/>
</dbReference>
<accession>A0A1H2FCL0</accession>
<dbReference type="STRING" id="1245526.SAMN05216580_1140"/>
<reference evidence="3" key="1">
    <citation type="submission" date="2016-10" db="EMBL/GenBank/DDBJ databases">
        <authorList>
            <person name="Varghese N."/>
            <person name="Submissions S."/>
        </authorList>
    </citation>
    <scope>NUCLEOTIDE SEQUENCE [LARGE SCALE GENOMIC DNA]</scope>
    <source>
        <strain evidence="3">CCTCC 2012022</strain>
    </source>
</reference>
<dbReference type="OrthoDB" id="9805674at2"/>
<evidence type="ECO:0000259" key="1">
    <source>
        <dbReference type="Pfam" id="PF13672"/>
    </source>
</evidence>
<dbReference type="InterPro" id="IPR001932">
    <property type="entry name" value="PPM-type_phosphatase-like_dom"/>
</dbReference>
<protein>
    <submittedName>
        <fullName evidence="2">Protein phosphatase 2C</fullName>
    </submittedName>
</protein>
<dbReference type="InterPro" id="IPR036457">
    <property type="entry name" value="PPM-type-like_dom_sf"/>
</dbReference>
<feature type="domain" description="PPM-type phosphatase" evidence="1">
    <location>
        <begin position="18"/>
        <end position="212"/>
    </location>
</feature>
<evidence type="ECO:0000313" key="2">
    <source>
        <dbReference type="EMBL" id="SDU05097.1"/>
    </source>
</evidence>
<dbReference type="Pfam" id="PF13672">
    <property type="entry name" value="PP2C_2"/>
    <property type="match status" value="1"/>
</dbReference>